<name>A0A2P2P1F7_RHIMU</name>
<accession>A0A2P2P1F7</accession>
<proteinExistence type="predicted"/>
<organism evidence="1">
    <name type="scientific">Rhizophora mucronata</name>
    <name type="common">Asiatic mangrove</name>
    <dbReference type="NCBI Taxonomy" id="61149"/>
    <lineage>
        <taxon>Eukaryota</taxon>
        <taxon>Viridiplantae</taxon>
        <taxon>Streptophyta</taxon>
        <taxon>Embryophyta</taxon>
        <taxon>Tracheophyta</taxon>
        <taxon>Spermatophyta</taxon>
        <taxon>Magnoliopsida</taxon>
        <taxon>eudicotyledons</taxon>
        <taxon>Gunneridae</taxon>
        <taxon>Pentapetalae</taxon>
        <taxon>rosids</taxon>
        <taxon>fabids</taxon>
        <taxon>Malpighiales</taxon>
        <taxon>Rhizophoraceae</taxon>
        <taxon>Rhizophora</taxon>
    </lineage>
</organism>
<sequence length="49" mass="5356">MRGQRLILCKGYGSNMIRETGTTEFKVTVGMVIGLRAVWIAGKLRGVST</sequence>
<dbReference type="EMBL" id="GGEC01067937">
    <property type="protein sequence ID" value="MBX48421.1"/>
    <property type="molecule type" value="Transcribed_RNA"/>
</dbReference>
<protein>
    <submittedName>
        <fullName evidence="1">Uncharacterized protein</fullName>
    </submittedName>
</protein>
<dbReference type="AlphaFoldDB" id="A0A2P2P1F7"/>
<reference evidence="1" key="1">
    <citation type="submission" date="2018-02" db="EMBL/GenBank/DDBJ databases">
        <title>Rhizophora mucronata_Transcriptome.</title>
        <authorList>
            <person name="Meera S.P."/>
            <person name="Sreeshan A."/>
            <person name="Augustine A."/>
        </authorList>
    </citation>
    <scope>NUCLEOTIDE SEQUENCE</scope>
    <source>
        <tissue evidence="1">Leaf</tissue>
    </source>
</reference>
<evidence type="ECO:0000313" key="1">
    <source>
        <dbReference type="EMBL" id="MBX48421.1"/>
    </source>
</evidence>